<evidence type="ECO:0000256" key="3">
    <source>
        <dbReference type="ARBA" id="ARBA00022691"/>
    </source>
</evidence>
<dbReference type="PANTHER" id="PTHR43464:SF19">
    <property type="entry name" value="UBIQUINONE BIOSYNTHESIS O-METHYLTRANSFERASE, MITOCHONDRIAL"/>
    <property type="match status" value="1"/>
</dbReference>
<dbReference type="Gene3D" id="3.40.50.150">
    <property type="entry name" value="Vaccinia Virus protein VP39"/>
    <property type="match status" value="1"/>
</dbReference>
<organism evidence="6 7">
    <name type="scientific">Microbacterium foliorum</name>
    <dbReference type="NCBI Taxonomy" id="104336"/>
    <lineage>
        <taxon>Bacteria</taxon>
        <taxon>Bacillati</taxon>
        <taxon>Actinomycetota</taxon>
        <taxon>Actinomycetes</taxon>
        <taxon>Micrococcales</taxon>
        <taxon>Microbacteriaceae</taxon>
        <taxon>Microbacterium</taxon>
    </lineage>
</organism>
<dbReference type="CDD" id="cd02440">
    <property type="entry name" value="AdoMet_MTases"/>
    <property type="match status" value="1"/>
</dbReference>
<keyword evidence="3" id="KW-0949">S-adenosyl-L-methionine</keyword>
<name>A0A4Y5YN28_9MICO</name>
<evidence type="ECO:0000256" key="1">
    <source>
        <dbReference type="ARBA" id="ARBA00022603"/>
    </source>
</evidence>
<feature type="region of interest" description="Disordered" evidence="4">
    <location>
        <begin position="152"/>
        <end position="173"/>
    </location>
</feature>
<evidence type="ECO:0000259" key="5">
    <source>
        <dbReference type="Pfam" id="PF13649"/>
    </source>
</evidence>
<accession>A0A4Y5YN28</accession>
<dbReference type="AlphaFoldDB" id="A0A4Y5YN28"/>
<sequence>MPHEPAGTDVDASEFWENRYRTGRGEDGRMWSGRVNATVEAQVAGLTPGSALELGCGEGADALWLAGHGWTVTAVDLSAAALEVAALHATREGLADRVTWQQADLATWHPTQEYDLVTSAFLHSPFEFPREAILRRAASAVAPGGRLLVVGHAASPPGSGHDHDPDAPPLPTPAEVVASLDLSADWVIESNTTVERAVTWRGHDVTLVDAVVRVRRPMH</sequence>
<dbReference type="SUPFAM" id="SSF53335">
    <property type="entry name" value="S-adenosyl-L-methionine-dependent methyltransferases"/>
    <property type="match status" value="1"/>
</dbReference>
<dbReference type="RefSeq" id="WP_140036288.1">
    <property type="nucleotide sequence ID" value="NZ_CP041040.1"/>
</dbReference>
<protein>
    <submittedName>
        <fullName evidence="6">Class I SAM-dependent methyltransferase</fullName>
    </submittedName>
</protein>
<proteinExistence type="predicted"/>
<dbReference type="PANTHER" id="PTHR43464">
    <property type="entry name" value="METHYLTRANSFERASE"/>
    <property type="match status" value="1"/>
</dbReference>
<dbReference type="GO" id="GO:0032259">
    <property type="term" value="P:methylation"/>
    <property type="evidence" value="ECO:0007669"/>
    <property type="project" value="UniProtKB-KW"/>
</dbReference>
<feature type="domain" description="Methyltransferase" evidence="5">
    <location>
        <begin position="52"/>
        <end position="145"/>
    </location>
</feature>
<dbReference type="GO" id="GO:0008168">
    <property type="term" value="F:methyltransferase activity"/>
    <property type="evidence" value="ECO:0007669"/>
    <property type="project" value="UniProtKB-KW"/>
</dbReference>
<dbReference type="Proteomes" id="UP000316125">
    <property type="component" value="Chromosome"/>
</dbReference>
<reference evidence="6 7" key="1">
    <citation type="submission" date="2019-06" db="EMBL/GenBank/DDBJ databases">
        <title>Complete genome of Microbacterium foliorum M2.</title>
        <authorList>
            <person name="Cao G."/>
        </authorList>
    </citation>
    <scope>NUCLEOTIDE SEQUENCE [LARGE SCALE GENOMIC DNA]</scope>
    <source>
        <strain evidence="6 7">M2</strain>
    </source>
</reference>
<keyword evidence="2 6" id="KW-0808">Transferase</keyword>
<evidence type="ECO:0000256" key="4">
    <source>
        <dbReference type="SAM" id="MobiDB-lite"/>
    </source>
</evidence>
<dbReference type="OrthoDB" id="9786503at2"/>
<evidence type="ECO:0000256" key="2">
    <source>
        <dbReference type="ARBA" id="ARBA00022679"/>
    </source>
</evidence>
<dbReference type="EMBL" id="CP041040">
    <property type="protein sequence ID" value="QDE34008.1"/>
    <property type="molecule type" value="Genomic_DNA"/>
</dbReference>
<dbReference type="InterPro" id="IPR029063">
    <property type="entry name" value="SAM-dependent_MTases_sf"/>
</dbReference>
<gene>
    <name evidence="6" type="ORF">FIV50_03910</name>
</gene>
<evidence type="ECO:0000313" key="6">
    <source>
        <dbReference type="EMBL" id="QDE34008.1"/>
    </source>
</evidence>
<dbReference type="Pfam" id="PF13649">
    <property type="entry name" value="Methyltransf_25"/>
    <property type="match status" value="1"/>
</dbReference>
<keyword evidence="1 6" id="KW-0489">Methyltransferase</keyword>
<dbReference type="InterPro" id="IPR041698">
    <property type="entry name" value="Methyltransf_25"/>
</dbReference>
<evidence type="ECO:0000313" key="7">
    <source>
        <dbReference type="Proteomes" id="UP000316125"/>
    </source>
</evidence>